<organism evidence="1 2">
    <name type="scientific">Lasiodiplodia hormozganensis</name>
    <dbReference type="NCBI Taxonomy" id="869390"/>
    <lineage>
        <taxon>Eukaryota</taxon>
        <taxon>Fungi</taxon>
        <taxon>Dikarya</taxon>
        <taxon>Ascomycota</taxon>
        <taxon>Pezizomycotina</taxon>
        <taxon>Dothideomycetes</taxon>
        <taxon>Dothideomycetes incertae sedis</taxon>
        <taxon>Botryosphaeriales</taxon>
        <taxon>Botryosphaeriaceae</taxon>
        <taxon>Lasiodiplodia</taxon>
    </lineage>
</organism>
<dbReference type="InterPro" id="IPR035959">
    <property type="entry name" value="RutC-like_sf"/>
</dbReference>
<reference evidence="1" key="1">
    <citation type="submission" date="2023-06" db="EMBL/GenBank/DDBJ databases">
        <title>Multi-omics analyses reveal the molecular pathogenesis toolkit of Lasiodiplodia hormozganensis, a cross-kingdom pathogen.</title>
        <authorList>
            <person name="Felix C."/>
            <person name="Meneses R."/>
            <person name="Goncalves M.F.M."/>
            <person name="Tilleman L."/>
            <person name="Duarte A.S."/>
            <person name="Jorrin-Novo J.V."/>
            <person name="Van De Peer Y."/>
            <person name="Deforce D."/>
            <person name="Van Nieuwerburgh F."/>
            <person name="Esteves A.C."/>
            <person name="Alves A."/>
        </authorList>
    </citation>
    <scope>NUCLEOTIDE SEQUENCE</scope>
    <source>
        <strain evidence="1">CBS 339.90</strain>
    </source>
</reference>
<proteinExistence type="predicted"/>
<accession>A0AA39Y369</accession>
<gene>
    <name evidence="1" type="ORF">DIS24_g8155</name>
</gene>
<dbReference type="Gene3D" id="3.30.1330.40">
    <property type="entry name" value="RutC-like"/>
    <property type="match status" value="1"/>
</dbReference>
<dbReference type="Pfam" id="PF01042">
    <property type="entry name" value="Ribonuc_L-PSP"/>
    <property type="match status" value="1"/>
</dbReference>
<dbReference type="PANTHER" id="PTHR43857">
    <property type="entry name" value="BLR7761 PROTEIN"/>
    <property type="match status" value="1"/>
</dbReference>
<dbReference type="InterPro" id="IPR006175">
    <property type="entry name" value="YjgF/YER057c/UK114"/>
</dbReference>
<dbReference type="Proteomes" id="UP001175001">
    <property type="component" value="Unassembled WGS sequence"/>
</dbReference>
<sequence>MALPVVTTINRTDQSYASRAYSDLSIVSVPPNNPTVRILRTAGQVGTSAVGSSTSIPASFHEQAKNAFANVAACLSLGGATPRDITKITIYVVNFELWMREVLVDTITNFFTNDDSQKPHKPPSTLLGVTALASEDFLIEVEAEAMIAVSP</sequence>
<dbReference type="EMBL" id="JAUJDW010000057">
    <property type="protein sequence ID" value="KAK0645166.1"/>
    <property type="molecule type" value="Genomic_DNA"/>
</dbReference>
<keyword evidence="2" id="KW-1185">Reference proteome</keyword>
<dbReference type="SUPFAM" id="SSF55298">
    <property type="entry name" value="YjgF-like"/>
    <property type="match status" value="1"/>
</dbReference>
<evidence type="ECO:0000313" key="2">
    <source>
        <dbReference type="Proteomes" id="UP001175001"/>
    </source>
</evidence>
<evidence type="ECO:0000313" key="1">
    <source>
        <dbReference type="EMBL" id="KAK0645166.1"/>
    </source>
</evidence>
<name>A0AA39Y369_9PEZI</name>
<dbReference type="CDD" id="cd00448">
    <property type="entry name" value="YjgF_YER057c_UK114_family"/>
    <property type="match status" value="1"/>
</dbReference>
<protein>
    <submittedName>
        <fullName evidence="1">Uncharacterized protein</fullName>
    </submittedName>
</protein>
<comment type="caution">
    <text evidence="1">The sequence shown here is derived from an EMBL/GenBank/DDBJ whole genome shotgun (WGS) entry which is preliminary data.</text>
</comment>
<dbReference type="PANTHER" id="PTHR43857:SF1">
    <property type="entry name" value="YJGH FAMILY PROTEIN"/>
    <property type="match status" value="1"/>
</dbReference>
<dbReference type="AlphaFoldDB" id="A0AA39Y369"/>